<name>A0A438HYS2_VITVI</name>
<organism evidence="1 2">
    <name type="scientific">Vitis vinifera</name>
    <name type="common">Grape</name>
    <dbReference type="NCBI Taxonomy" id="29760"/>
    <lineage>
        <taxon>Eukaryota</taxon>
        <taxon>Viridiplantae</taxon>
        <taxon>Streptophyta</taxon>
        <taxon>Embryophyta</taxon>
        <taxon>Tracheophyta</taxon>
        <taxon>Spermatophyta</taxon>
        <taxon>Magnoliopsida</taxon>
        <taxon>eudicotyledons</taxon>
        <taxon>Gunneridae</taxon>
        <taxon>Pentapetalae</taxon>
        <taxon>rosids</taxon>
        <taxon>Vitales</taxon>
        <taxon>Vitaceae</taxon>
        <taxon>Viteae</taxon>
        <taxon>Vitis</taxon>
    </lineage>
</organism>
<proteinExistence type="predicted"/>
<accession>A0A438HYS2</accession>
<evidence type="ECO:0000313" key="1">
    <source>
        <dbReference type="EMBL" id="RVW89582.1"/>
    </source>
</evidence>
<evidence type="ECO:0000313" key="2">
    <source>
        <dbReference type="Proteomes" id="UP000288805"/>
    </source>
</evidence>
<comment type="caution">
    <text evidence="1">The sequence shown here is derived from an EMBL/GenBank/DDBJ whole genome shotgun (WGS) entry which is preliminary data.</text>
</comment>
<dbReference type="EMBL" id="QGNW01000162">
    <property type="protein sequence ID" value="RVW89582.1"/>
    <property type="molecule type" value="Genomic_DNA"/>
</dbReference>
<gene>
    <name evidence="1" type="ORF">CK203_036471</name>
</gene>
<dbReference type="Proteomes" id="UP000288805">
    <property type="component" value="Unassembled WGS sequence"/>
</dbReference>
<reference evidence="1 2" key="1">
    <citation type="journal article" date="2018" name="PLoS Genet.">
        <title>Population sequencing reveals clonal diversity and ancestral inbreeding in the grapevine cultivar Chardonnay.</title>
        <authorList>
            <person name="Roach M.J."/>
            <person name="Johnson D.L."/>
            <person name="Bohlmann J."/>
            <person name="van Vuuren H.J."/>
            <person name="Jones S.J."/>
            <person name="Pretorius I.S."/>
            <person name="Schmidt S.A."/>
            <person name="Borneman A.R."/>
        </authorList>
    </citation>
    <scope>NUCLEOTIDE SEQUENCE [LARGE SCALE GENOMIC DNA]</scope>
    <source>
        <strain evidence="2">cv. Chardonnay</strain>
        <tissue evidence="1">Leaf</tissue>
    </source>
</reference>
<protein>
    <submittedName>
        <fullName evidence="1">Uncharacterized protein</fullName>
    </submittedName>
</protein>
<dbReference type="AlphaFoldDB" id="A0A438HYS2"/>
<sequence>MNSYLCWKKKIPTKGKEKPRKAVDPLLCLIDGNTKEGKNGKISYQKWWGGLIFIFTELDSLHGRQFLVFSVDCVSPILDVATRLWNCTAKRAVYIRHLPQNLNSLRTAMEELKNLYEDVKERGGT</sequence>